<protein>
    <submittedName>
        <fullName evidence="1">Uncharacterized protein</fullName>
    </submittedName>
</protein>
<dbReference type="EMBL" id="RSCD01000011">
    <property type="protein sequence ID" value="RSH90134.1"/>
    <property type="molecule type" value="Genomic_DNA"/>
</dbReference>
<evidence type="ECO:0000313" key="1">
    <source>
        <dbReference type="EMBL" id="RSH90134.1"/>
    </source>
</evidence>
<organism evidence="1 2">
    <name type="scientific">Saitozyma podzolica</name>
    <dbReference type="NCBI Taxonomy" id="1890683"/>
    <lineage>
        <taxon>Eukaryota</taxon>
        <taxon>Fungi</taxon>
        <taxon>Dikarya</taxon>
        <taxon>Basidiomycota</taxon>
        <taxon>Agaricomycotina</taxon>
        <taxon>Tremellomycetes</taxon>
        <taxon>Tremellales</taxon>
        <taxon>Trimorphomycetaceae</taxon>
        <taxon>Saitozyma</taxon>
    </lineage>
</organism>
<dbReference type="Proteomes" id="UP000279259">
    <property type="component" value="Unassembled WGS sequence"/>
</dbReference>
<proteinExistence type="predicted"/>
<evidence type="ECO:0000313" key="2">
    <source>
        <dbReference type="Proteomes" id="UP000279259"/>
    </source>
</evidence>
<reference evidence="1 2" key="1">
    <citation type="submission" date="2018-11" db="EMBL/GenBank/DDBJ databases">
        <title>Genome sequence of Saitozyma podzolica DSM 27192.</title>
        <authorList>
            <person name="Aliyu H."/>
            <person name="Gorte O."/>
            <person name="Ochsenreither K."/>
        </authorList>
    </citation>
    <scope>NUCLEOTIDE SEQUENCE [LARGE SCALE GENOMIC DNA]</scope>
    <source>
        <strain evidence="1 2">DSM 27192</strain>
    </source>
</reference>
<keyword evidence="2" id="KW-1185">Reference proteome</keyword>
<gene>
    <name evidence="1" type="ORF">EHS25_001468</name>
</gene>
<dbReference type="OrthoDB" id="10462023at2759"/>
<name>A0A427YGR9_9TREE</name>
<dbReference type="AlphaFoldDB" id="A0A427YGR9"/>
<accession>A0A427YGR9</accession>
<comment type="caution">
    <text evidence="1">The sequence shown here is derived from an EMBL/GenBank/DDBJ whole genome shotgun (WGS) entry which is preliminary data.</text>
</comment>
<sequence length="246" mass="27933">MPRETQWSAAVMLDPAAAEEEATSRVWLWEQALEATGGDYSKINYRKSNWAPTLPLGPHNQPARNAGVCSEFVLFPEEEHVFRKAFRRHKYQYRYLYSGIRLARSYNDFIPKAADGEVVRVGLFTEFTNQGTPGTVERHCWAAAYFPETDTHPKTLVHWDARAATRKQESDNKHGDKPYRRTIMSEAHQQLGDLLKPAVELFGGPENGTVNDEQPSSIRWITSVATAPTVDRAFEIAMNLVDPLNR</sequence>